<dbReference type="RefSeq" id="WP_210658265.1">
    <property type="nucleotide sequence ID" value="NZ_JAGKSP010000003.1"/>
</dbReference>
<evidence type="ECO:0000313" key="1">
    <source>
        <dbReference type="EMBL" id="MBP3963293.1"/>
    </source>
</evidence>
<proteinExistence type="predicted"/>
<comment type="caution">
    <text evidence="1">The sequence shown here is derived from an EMBL/GenBank/DDBJ whole genome shotgun (WGS) entry which is preliminary data.</text>
</comment>
<name>A0ABS5CBB6_9BACL</name>
<gene>
    <name evidence="1" type="ORF">I8J30_11320</name>
</gene>
<sequence>MENEANTNVKCAVQRLGNVVAVDGKSIAIEVNGKELTLPREKAGEEIAAGDVLRWDGAKWVLAKQEDEAKG</sequence>
<keyword evidence="2" id="KW-1185">Reference proteome</keyword>
<reference evidence="1 2" key="1">
    <citation type="submission" date="2021-04" db="EMBL/GenBank/DDBJ databases">
        <title>Paenibacillus sp. DLE-14 whole genome sequence.</title>
        <authorList>
            <person name="Ham Y.J."/>
        </authorList>
    </citation>
    <scope>NUCLEOTIDE SEQUENCE [LARGE SCALE GENOMIC DNA]</scope>
    <source>
        <strain evidence="1 2">DLE-14</strain>
    </source>
</reference>
<dbReference type="Proteomes" id="UP000673394">
    <property type="component" value="Unassembled WGS sequence"/>
</dbReference>
<organism evidence="1 2">
    <name type="scientific">Paenibacillus lignilyticus</name>
    <dbReference type="NCBI Taxonomy" id="1172615"/>
    <lineage>
        <taxon>Bacteria</taxon>
        <taxon>Bacillati</taxon>
        <taxon>Bacillota</taxon>
        <taxon>Bacilli</taxon>
        <taxon>Bacillales</taxon>
        <taxon>Paenibacillaceae</taxon>
        <taxon>Paenibacillus</taxon>
    </lineage>
</organism>
<evidence type="ECO:0000313" key="2">
    <source>
        <dbReference type="Proteomes" id="UP000673394"/>
    </source>
</evidence>
<protein>
    <submittedName>
        <fullName evidence="1">Uncharacterized protein</fullName>
    </submittedName>
</protein>
<accession>A0ABS5CBB6</accession>
<dbReference type="EMBL" id="JAGKSP010000003">
    <property type="protein sequence ID" value="MBP3963293.1"/>
    <property type="molecule type" value="Genomic_DNA"/>
</dbReference>